<dbReference type="GO" id="GO:0016798">
    <property type="term" value="F:hydrolase activity, acting on glycosyl bonds"/>
    <property type="evidence" value="ECO:0007669"/>
    <property type="project" value="UniProtKB-KW"/>
</dbReference>
<reference evidence="4" key="1">
    <citation type="submission" date="2020-06" db="EMBL/GenBank/DDBJ databases">
        <authorList>
            <person name="Dong N."/>
        </authorList>
    </citation>
    <scope>NUCLEOTIDE SEQUENCE</scope>
    <source>
        <strain evidence="4">R1692</strain>
    </source>
</reference>
<keyword evidence="1" id="KW-0474">Menaquinone biosynthesis</keyword>
<dbReference type="HAMAP" id="MF_00991">
    <property type="entry name" value="MqnB"/>
    <property type="match status" value="1"/>
</dbReference>
<evidence type="ECO:0000259" key="3">
    <source>
        <dbReference type="Pfam" id="PF01048"/>
    </source>
</evidence>
<evidence type="ECO:0000313" key="5">
    <source>
        <dbReference type="Proteomes" id="UP001170954"/>
    </source>
</evidence>
<dbReference type="SUPFAM" id="SSF53167">
    <property type="entry name" value="Purine and uridine phosphorylases"/>
    <property type="match status" value="1"/>
</dbReference>
<dbReference type="Pfam" id="PF01048">
    <property type="entry name" value="PNP_UDP_1"/>
    <property type="match status" value="1"/>
</dbReference>
<dbReference type="PANTHER" id="PTHR46832">
    <property type="entry name" value="5'-METHYLTHIOADENOSINE/S-ADENOSYLHOMOCYSTEINE NUCLEOSIDASE"/>
    <property type="match status" value="1"/>
</dbReference>
<gene>
    <name evidence="1 4" type="primary">mqnB</name>
    <name evidence="4" type="ORF">HX018_03825</name>
</gene>
<proteinExistence type="inferred from homology"/>
<name>A0ABT7NJM8_9SPHI</name>
<dbReference type="InterPro" id="IPR035994">
    <property type="entry name" value="Nucleoside_phosphorylase_sf"/>
</dbReference>
<evidence type="ECO:0000256" key="2">
    <source>
        <dbReference type="NCBIfam" id="TIGR03664"/>
    </source>
</evidence>
<dbReference type="Proteomes" id="UP001170954">
    <property type="component" value="Unassembled WGS sequence"/>
</dbReference>
<comment type="similarity">
    <text evidence="1">Belongs to the PNP/UDP phosphorylase family. Futalosine hydrolase subfamily.</text>
</comment>
<keyword evidence="4" id="KW-0326">Glycosidase</keyword>
<sequence>MKILIVAATEFEIAESIPFLQEYQVDYLITGVGMTATAFALGQRLAKESYDLLVNVGIAGTLDPSRSLGDLVRVTKDQIYQFGAEDKGNFVSIETLGFGHSSFHAVLPETQLPPVYTQLDAVEGISVNKVHGSEQSISELNQTLSPQTIESMEGAAFFYCATQANVPAIQVRSISNFVEPRNTKNWNIPYALSKLNHWFREFILQHRS</sequence>
<organism evidence="4 5">
    <name type="scientific">Sphingobacterium hotanense</name>
    <dbReference type="NCBI Taxonomy" id="649196"/>
    <lineage>
        <taxon>Bacteria</taxon>
        <taxon>Pseudomonadati</taxon>
        <taxon>Bacteroidota</taxon>
        <taxon>Sphingobacteriia</taxon>
        <taxon>Sphingobacteriales</taxon>
        <taxon>Sphingobacteriaceae</taxon>
        <taxon>Sphingobacterium</taxon>
    </lineage>
</organism>
<comment type="catalytic activity">
    <reaction evidence="1">
        <text>futalosine + H2O = dehypoxanthine futalosine + hypoxanthine</text>
        <dbReference type="Rhea" id="RHEA:25904"/>
        <dbReference type="ChEBI" id="CHEBI:15377"/>
        <dbReference type="ChEBI" id="CHEBI:17368"/>
        <dbReference type="ChEBI" id="CHEBI:58863"/>
        <dbReference type="ChEBI" id="CHEBI:58864"/>
        <dbReference type="EC" id="3.2.2.26"/>
    </reaction>
</comment>
<accession>A0ABT7NJM8</accession>
<comment type="pathway">
    <text evidence="1">Quinol/quinone metabolism; menaquinone biosynthesis.</text>
</comment>
<protein>
    <recommendedName>
        <fullName evidence="1 2">Futalosine hydrolase</fullName>
        <shortName evidence="1">FL hydrolase</shortName>
        <ecNumber evidence="1 2">3.2.2.26</ecNumber>
    </recommendedName>
    <alternativeName>
        <fullName evidence="1">Futalosine nucleosidase</fullName>
    </alternativeName>
    <alternativeName>
        <fullName evidence="1">Menaquinone biosynthetic enzyme MqnB</fullName>
    </alternativeName>
</protein>
<dbReference type="Gene3D" id="3.40.50.1580">
    <property type="entry name" value="Nucleoside phosphorylase domain"/>
    <property type="match status" value="1"/>
</dbReference>
<dbReference type="PANTHER" id="PTHR46832:SF2">
    <property type="entry name" value="FUTALOSINE HYDROLASE"/>
    <property type="match status" value="1"/>
</dbReference>
<comment type="caution">
    <text evidence="4">The sequence shown here is derived from an EMBL/GenBank/DDBJ whole genome shotgun (WGS) entry which is preliminary data.</text>
</comment>
<keyword evidence="1 4" id="KW-0378">Hydrolase</keyword>
<evidence type="ECO:0000256" key="1">
    <source>
        <dbReference type="HAMAP-Rule" id="MF_00991"/>
    </source>
</evidence>
<dbReference type="InterPro" id="IPR019963">
    <property type="entry name" value="FL_hydrolase_MqnB"/>
</dbReference>
<dbReference type="EMBL" id="JACAGK010000007">
    <property type="protein sequence ID" value="MDM1047368.1"/>
    <property type="molecule type" value="Genomic_DNA"/>
</dbReference>
<keyword evidence="5" id="KW-1185">Reference proteome</keyword>
<feature type="domain" description="Nucleoside phosphorylase" evidence="3">
    <location>
        <begin position="28"/>
        <end position="185"/>
    </location>
</feature>
<reference evidence="4" key="2">
    <citation type="journal article" date="2022" name="Sci. Total Environ.">
        <title>Prevalence, transmission, and molecular epidemiology of tet(X)-positive bacteria among humans, animals, and environmental niches in China: An epidemiological, and genomic-based study.</title>
        <authorList>
            <person name="Dong N."/>
            <person name="Zeng Y."/>
            <person name="Cai C."/>
            <person name="Sun C."/>
            <person name="Lu J."/>
            <person name="Liu C."/>
            <person name="Zhou H."/>
            <person name="Sun Q."/>
            <person name="Shu L."/>
            <person name="Wang H."/>
            <person name="Wang Y."/>
            <person name="Wang S."/>
            <person name="Wu C."/>
            <person name="Chan E.W."/>
            <person name="Chen G."/>
            <person name="Shen Z."/>
            <person name="Chen S."/>
            <person name="Zhang R."/>
        </authorList>
    </citation>
    <scope>NUCLEOTIDE SEQUENCE</scope>
    <source>
        <strain evidence="4">R1692</strain>
    </source>
</reference>
<dbReference type="EC" id="3.2.2.26" evidence="1 2"/>
<comment type="function">
    <text evidence="1">Catalyzes the hydrolysis of futalosine (FL) to dehypoxanthine futalosine (DHFL) and hypoxanthine, a step in the biosynthesis of menaquinone (MK, vitamin K2).</text>
</comment>
<evidence type="ECO:0000313" key="4">
    <source>
        <dbReference type="EMBL" id="MDM1047368.1"/>
    </source>
</evidence>
<dbReference type="NCBIfam" id="TIGR03664">
    <property type="entry name" value="fut_nucase"/>
    <property type="match status" value="1"/>
</dbReference>
<dbReference type="InterPro" id="IPR000845">
    <property type="entry name" value="Nucleoside_phosphorylase_d"/>
</dbReference>